<dbReference type="EMBL" id="JAPDPI010000002">
    <property type="protein sequence ID" value="MCW3804259.1"/>
    <property type="molecule type" value="Genomic_DNA"/>
</dbReference>
<dbReference type="Proteomes" id="UP001207408">
    <property type="component" value="Unassembled WGS sequence"/>
</dbReference>
<reference evidence="3" key="1">
    <citation type="submission" date="2022-10" db="EMBL/GenBank/DDBJ databases">
        <authorList>
            <person name="Yu W.X."/>
        </authorList>
    </citation>
    <scope>NUCLEOTIDE SEQUENCE</scope>
    <source>
        <strain evidence="3">D04</strain>
    </source>
</reference>
<sequence length="379" mass="43616">MLKQFRIILIILLLGFIYFSTPNYVKKSIIYLFPGIEDYTIFANREVEAGKYKPWYIAKDYMQHTLQPNERDTLELYESVAYIIIQNDSIIYEEYWDDYNENSLSNSFSASKSIVSLLIGAAIQDGLIKDVNEPVTNYIPEFNNTAYNKLCIKDLLTMSSGLNWKESYSNPFSMTTEAYYGDHINELALSLKPIEVPGVEFKYLSGNTQLLAIIVENATKKTLSEYCSEKIWKPLGAKHTALWSLDKENGNEKAYCCLNSNARDFARIGKIIMNKGKINGVQIFPESFISESITPAHYLIDSQTKQPVDFYGYQWWLIQSGRDTIPYARGIYGQYIFVLEKENAIVVRLGHKRSSQKVNHHPSETYTYINTAKRILADR</sequence>
<dbReference type="SUPFAM" id="SSF56601">
    <property type="entry name" value="beta-lactamase/transpeptidase-like"/>
    <property type="match status" value="1"/>
</dbReference>
<keyword evidence="1" id="KW-0472">Membrane</keyword>
<dbReference type="AlphaFoldDB" id="A0AAE3MAW1"/>
<protein>
    <submittedName>
        <fullName evidence="3">Beta-lactamase family protein</fullName>
    </submittedName>
</protein>
<evidence type="ECO:0000259" key="2">
    <source>
        <dbReference type="Pfam" id="PF00144"/>
    </source>
</evidence>
<feature type="transmembrane region" description="Helical" evidence="1">
    <location>
        <begin position="7"/>
        <end position="25"/>
    </location>
</feature>
<organism evidence="3 4">
    <name type="scientific">Plebeiibacterium marinum</name>
    <dbReference type="NCBI Taxonomy" id="2992111"/>
    <lineage>
        <taxon>Bacteria</taxon>
        <taxon>Pseudomonadati</taxon>
        <taxon>Bacteroidota</taxon>
        <taxon>Bacteroidia</taxon>
        <taxon>Marinilabiliales</taxon>
        <taxon>Marinilabiliaceae</taxon>
        <taxon>Plebeiibacterium</taxon>
    </lineage>
</organism>
<evidence type="ECO:0000256" key="1">
    <source>
        <dbReference type="SAM" id="Phobius"/>
    </source>
</evidence>
<dbReference type="PANTHER" id="PTHR43283:SF7">
    <property type="entry name" value="BETA-LACTAMASE-RELATED DOMAIN-CONTAINING PROTEIN"/>
    <property type="match status" value="1"/>
</dbReference>
<evidence type="ECO:0000313" key="4">
    <source>
        <dbReference type="Proteomes" id="UP001207408"/>
    </source>
</evidence>
<dbReference type="Gene3D" id="3.40.710.10">
    <property type="entry name" value="DD-peptidase/beta-lactamase superfamily"/>
    <property type="match status" value="1"/>
</dbReference>
<dbReference type="InterPro" id="IPR050789">
    <property type="entry name" value="Diverse_Enzym_Activities"/>
</dbReference>
<dbReference type="Pfam" id="PF00144">
    <property type="entry name" value="Beta-lactamase"/>
    <property type="match status" value="1"/>
</dbReference>
<gene>
    <name evidence="3" type="ORF">OM074_01410</name>
</gene>
<dbReference type="RefSeq" id="WP_301197484.1">
    <property type="nucleotide sequence ID" value="NZ_JAPDPI010000002.1"/>
</dbReference>
<keyword evidence="4" id="KW-1185">Reference proteome</keyword>
<evidence type="ECO:0000313" key="3">
    <source>
        <dbReference type="EMBL" id="MCW3804259.1"/>
    </source>
</evidence>
<dbReference type="InterPro" id="IPR012338">
    <property type="entry name" value="Beta-lactam/transpept-like"/>
</dbReference>
<proteinExistence type="predicted"/>
<dbReference type="InterPro" id="IPR001466">
    <property type="entry name" value="Beta-lactam-related"/>
</dbReference>
<keyword evidence="1" id="KW-0812">Transmembrane</keyword>
<feature type="domain" description="Beta-lactamase-related" evidence="2">
    <location>
        <begin position="79"/>
        <end position="355"/>
    </location>
</feature>
<accession>A0AAE3MAW1</accession>
<comment type="caution">
    <text evidence="3">The sequence shown here is derived from an EMBL/GenBank/DDBJ whole genome shotgun (WGS) entry which is preliminary data.</text>
</comment>
<keyword evidence="1" id="KW-1133">Transmembrane helix</keyword>
<name>A0AAE3MAW1_9BACT</name>
<dbReference type="PANTHER" id="PTHR43283">
    <property type="entry name" value="BETA-LACTAMASE-RELATED"/>
    <property type="match status" value="1"/>
</dbReference>